<dbReference type="Pfam" id="PF00587">
    <property type="entry name" value="tRNA-synt_2b"/>
    <property type="match status" value="1"/>
</dbReference>
<dbReference type="FunFam" id="3.40.50.800:FF:000003">
    <property type="entry name" value="Threonine--tRNA ligase 2, cytoplasmic"/>
    <property type="match status" value="1"/>
</dbReference>
<dbReference type="GO" id="GO:0005524">
    <property type="term" value="F:ATP binding"/>
    <property type="evidence" value="ECO:0007669"/>
    <property type="project" value="UniProtKB-KW"/>
</dbReference>
<dbReference type="Gene3D" id="3.30.980.10">
    <property type="entry name" value="Threonyl-trna Synthetase, Chain A, domain 2"/>
    <property type="match status" value="1"/>
</dbReference>
<evidence type="ECO:0000313" key="16">
    <source>
        <dbReference type="Proteomes" id="UP000310121"/>
    </source>
</evidence>
<dbReference type="NCBIfam" id="TIGR00418">
    <property type="entry name" value="thrS"/>
    <property type="match status" value="1"/>
</dbReference>
<evidence type="ECO:0000256" key="4">
    <source>
        <dbReference type="ARBA" id="ARBA00022490"/>
    </source>
</evidence>
<keyword evidence="9 15" id="KW-0030">Aminoacyl-tRNA synthetase</keyword>
<dbReference type="CDD" id="cd00771">
    <property type="entry name" value="ThrRS_core"/>
    <property type="match status" value="1"/>
</dbReference>
<dbReference type="FunFam" id="3.30.980.10:FF:000005">
    <property type="entry name" value="Threonyl-tRNA synthetase, mitochondrial"/>
    <property type="match status" value="1"/>
</dbReference>
<dbReference type="InterPro" id="IPR047246">
    <property type="entry name" value="ThrRS_anticodon"/>
</dbReference>
<keyword evidence="7" id="KW-0067">ATP-binding</keyword>
<gene>
    <name evidence="15" type="ORF">D6C90_06584</name>
</gene>
<evidence type="ECO:0000313" key="15">
    <source>
        <dbReference type="EMBL" id="THZ37861.1"/>
    </source>
</evidence>
<dbReference type="GO" id="GO:0006435">
    <property type="term" value="P:threonyl-tRNA aminoacylation"/>
    <property type="evidence" value="ECO:0007669"/>
    <property type="project" value="InterPro"/>
</dbReference>
<feature type="compositionally biased region" description="Basic and acidic residues" evidence="12">
    <location>
        <begin position="100"/>
        <end position="110"/>
    </location>
</feature>
<keyword evidence="5" id="KW-0436">Ligase</keyword>
<evidence type="ECO:0000259" key="13">
    <source>
        <dbReference type="PROSITE" id="PS50862"/>
    </source>
</evidence>
<dbReference type="Proteomes" id="UP000310121">
    <property type="component" value="Unassembled WGS sequence"/>
</dbReference>
<dbReference type="Gene3D" id="3.40.50.800">
    <property type="entry name" value="Anticodon-binding domain"/>
    <property type="match status" value="1"/>
</dbReference>
<evidence type="ECO:0000256" key="5">
    <source>
        <dbReference type="ARBA" id="ARBA00022598"/>
    </source>
</evidence>
<dbReference type="PROSITE" id="PS50862">
    <property type="entry name" value="AA_TRNA_LIGASE_II"/>
    <property type="match status" value="1"/>
</dbReference>
<dbReference type="InterPro" id="IPR033728">
    <property type="entry name" value="ThrRS_core"/>
</dbReference>
<evidence type="ECO:0000256" key="10">
    <source>
        <dbReference type="ARBA" id="ARBA00031900"/>
    </source>
</evidence>
<accession>A0A4V4KPC3</accession>
<dbReference type="SMART" id="SM00863">
    <property type="entry name" value="tRNA_SAD"/>
    <property type="match status" value="1"/>
</dbReference>
<evidence type="ECO:0000256" key="8">
    <source>
        <dbReference type="ARBA" id="ARBA00022917"/>
    </source>
</evidence>
<comment type="similarity">
    <text evidence="2">Belongs to the class-II aminoacyl-tRNA synthetase family.</text>
</comment>
<dbReference type="GO" id="GO:0005739">
    <property type="term" value="C:mitochondrion"/>
    <property type="evidence" value="ECO:0007669"/>
    <property type="project" value="TreeGrafter"/>
</dbReference>
<dbReference type="InterPro" id="IPR036621">
    <property type="entry name" value="Anticodon-bd_dom_sf"/>
</dbReference>
<evidence type="ECO:0000256" key="2">
    <source>
        <dbReference type="ARBA" id="ARBA00008226"/>
    </source>
</evidence>
<dbReference type="EMBL" id="QZBN01000704">
    <property type="protein sequence ID" value="THZ37861.1"/>
    <property type="molecule type" value="Genomic_DNA"/>
</dbReference>
<feature type="region of interest" description="Disordered" evidence="12">
    <location>
        <begin position="82"/>
        <end position="122"/>
    </location>
</feature>
<dbReference type="PRINTS" id="PR01047">
    <property type="entry name" value="TRNASYNTHTHR"/>
</dbReference>
<dbReference type="PANTHER" id="PTHR11451">
    <property type="entry name" value="THREONINE-TRNA LIGASE"/>
    <property type="match status" value="1"/>
</dbReference>
<evidence type="ECO:0000256" key="3">
    <source>
        <dbReference type="ARBA" id="ARBA00013163"/>
    </source>
</evidence>
<comment type="catalytic activity">
    <reaction evidence="11">
        <text>tRNA(Thr) + L-threonine + ATP = L-threonyl-tRNA(Thr) + AMP + diphosphate + H(+)</text>
        <dbReference type="Rhea" id="RHEA:24624"/>
        <dbReference type="Rhea" id="RHEA-COMP:9670"/>
        <dbReference type="Rhea" id="RHEA-COMP:9704"/>
        <dbReference type="ChEBI" id="CHEBI:15378"/>
        <dbReference type="ChEBI" id="CHEBI:30616"/>
        <dbReference type="ChEBI" id="CHEBI:33019"/>
        <dbReference type="ChEBI" id="CHEBI:57926"/>
        <dbReference type="ChEBI" id="CHEBI:78442"/>
        <dbReference type="ChEBI" id="CHEBI:78534"/>
        <dbReference type="ChEBI" id="CHEBI:456215"/>
        <dbReference type="EC" id="6.1.1.3"/>
    </reaction>
</comment>
<evidence type="ECO:0000256" key="12">
    <source>
        <dbReference type="SAM" id="MobiDB-lite"/>
    </source>
</evidence>
<dbReference type="Pfam" id="PF02824">
    <property type="entry name" value="TGS"/>
    <property type="match status" value="1"/>
</dbReference>
<dbReference type="InterPro" id="IPR002320">
    <property type="entry name" value="Thr-tRNA-ligase_IIa"/>
</dbReference>
<feature type="region of interest" description="Disordered" evidence="12">
    <location>
        <begin position="666"/>
        <end position="689"/>
    </location>
</feature>
<dbReference type="FunFam" id="3.10.20.30:FF:000006">
    <property type="entry name" value="Threonine--tRNA ligase, cytoplasmic"/>
    <property type="match status" value="1"/>
</dbReference>
<organism evidence="15 16">
    <name type="scientific">Aureobasidium pullulans</name>
    <name type="common">Black yeast</name>
    <name type="synonym">Pullularia pullulans</name>
    <dbReference type="NCBI Taxonomy" id="5580"/>
    <lineage>
        <taxon>Eukaryota</taxon>
        <taxon>Fungi</taxon>
        <taxon>Dikarya</taxon>
        <taxon>Ascomycota</taxon>
        <taxon>Pezizomycotina</taxon>
        <taxon>Dothideomycetes</taxon>
        <taxon>Dothideomycetidae</taxon>
        <taxon>Dothideales</taxon>
        <taxon>Saccotheciaceae</taxon>
        <taxon>Aureobasidium</taxon>
    </lineage>
</organism>
<name>A0A4V4KPC3_AURPU</name>
<feature type="compositionally biased region" description="Low complexity" evidence="12">
    <location>
        <begin position="82"/>
        <end position="91"/>
    </location>
</feature>
<evidence type="ECO:0000256" key="11">
    <source>
        <dbReference type="ARBA" id="ARBA00049515"/>
    </source>
</evidence>
<reference evidence="15 16" key="1">
    <citation type="submission" date="2018-10" db="EMBL/GenBank/DDBJ databases">
        <title>Fifty Aureobasidium pullulans genomes reveal a recombining polyextremotolerant generalist.</title>
        <authorList>
            <person name="Gostincar C."/>
            <person name="Turk M."/>
            <person name="Zajc J."/>
            <person name="Gunde-Cimerman N."/>
        </authorList>
    </citation>
    <scope>NUCLEOTIDE SEQUENCE [LARGE SCALE GENOMIC DNA]</scope>
    <source>
        <strain evidence="15 16">EXF-3844</strain>
    </source>
</reference>
<dbReference type="InterPro" id="IPR045864">
    <property type="entry name" value="aa-tRNA-synth_II/BPL/LPL"/>
</dbReference>
<dbReference type="SUPFAM" id="SSF52954">
    <property type="entry name" value="Class II aaRS ABD-related"/>
    <property type="match status" value="1"/>
</dbReference>
<proteinExistence type="inferred from homology"/>
<evidence type="ECO:0000256" key="7">
    <source>
        <dbReference type="ARBA" id="ARBA00022840"/>
    </source>
</evidence>
<dbReference type="GO" id="GO:0004829">
    <property type="term" value="F:threonine-tRNA ligase activity"/>
    <property type="evidence" value="ECO:0007669"/>
    <property type="project" value="UniProtKB-EC"/>
</dbReference>
<comment type="caution">
    <text evidence="15">The sequence shown here is derived from an EMBL/GenBank/DDBJ whole genome shotgun (WGS) entry which is preliminary data.</text>
</comment>
<dbReference type="CDD" id="cd01667">
    <property type="entry name" value="TGS_ThrRS"/>
    <property type="match status" value="1"/>
</dbReference>
<evidence type="ECO:0000256" key="1">
    <source>
        <dbReference type="ARBA" id="ARBA00004496"/>
    </source>
</evidence>
<dbReference type="InterPro" id="IPR012947">
    <property type="entry name" value="tRNA_SAD"/>
</dbReference>
<dbReference type="PANTHER" id="PTHR11451:SF46">
    <property type="entry name" value="THREONINE--TRNA LIGASE"/>
    <property type="match status" value="1"/>
</dbReference>
<comment type="subcellular location">
    <subcellularLocation>
        <location evidence="1">Cytoplasm</location>
    </subcellularLocation>
</comment>
<dbReference type="InterPro" id="IPR012675">
    <property type="entry name" value="Beta-grasp_dom_sf"/>
</dbReference>
<keyword evidence="4" id="KW-0963">Cytoplasm</keyword>
<dbReference type="Gene3D" id="3.30.930.10">
    <property type="entry name" value="Bira Bifunctional Protein, Domain 2"/>
    <property type="match status" value="1"/>
</dbReference>
<dbReference type="AlphaFoldDB" id="A0A4V4KPC3"/>
<dbReference type="InterPro" id="IPR004095">
    <property type="entry name" value="TGS"/>
</dbReference>
<dbReference type="InterPro" id="IPR004154">
    <property type="entry name" value="Anticodon-bd"/>
</dbReference>
<dbReference type="Pfam" id="PF07973">
    <property type="entry name" value="tRNA_SAD"/>
    <property type="match status" value="1"/>
</dbReference>
<dbReference type="Pfam" id="PF03129">
    <property type="entry name" value="HGTP_anticodon"/>
    <property type="match status" value="1"/>
</dbReference>
<keyword evidence="8" id="KW-0648">Protein biosynthesis</keyword>
<dbReference type="InterPro" id="IPR012676">
    <property type="entry name" value="TGS-like"/>
</dbReference>
<feature type="domain" description="TGS" evidence="14">
    <location>
        <begin position="144"/>
        <end position="206"/>
    </location>
</feature>
<dbReference type="InterPro" id="IPR006195">
    <property type="entry name" value="aa-tRNA-synth_II"/>
</dbReference>
<dbReference type="InterPro" id="IPR018163">
    <property type="entry name" value="Thr/Ala-tRNA-synth_IIc_edit"/>
</dbReference>
<dbReference type="SUPFAM" id="SSF55681">
    <property type="entry name" value="Class II aaRS and biotin synthetases"/>
    <property type="match status" value="1"/>
</dbReference>
<protein>
    <recommendedName>
        <fullName evidence="3">threonine--tRNA ligase</fullName>
        <ecNumber evidence="3">6.1.1.3</ecNumber>
    </recommendedName>
    <alternativeName>
        <fullName evidence="10">Threonyl-tRNA synthetase</fullName>
    </alternativeName>
</protein>
<evidence type="ECO:0000256" key="9">
    <source>
        <dbReference type="ARBA" id="ARBA00023146"/>
    </source>
</evidence>
<dbReference type="HAMAP" id="MF_00184">
    <property type="entry name" value="Thr_tRNA_synth"/>
    <property type="match status" value="1"/>
</dbReference>
<feature type="compositionally biased region" description="Basic and acidic residues" evidence="12">
    <location>
        <begin position="680"/>
        <end position="689"/>
    </location>
</feature>
<dbReference type="Gene3D" id="3.10.20.30">
    <property type="match status" value="1"/>
</dbReference>
<dbReference type="CDD" id="cd00860">
    <property type="entry name" value="ThrRS_anticodon"/>
    <property type="match status" value="1"/>
</dbReference>
<dbReference type="SUPFAM" id="SSF55186">
    <property type="entry name" value="ThrRS/AlaRS common domain"/>
    <property type="match status" value="1"/>
</dbReference>
<feature type="domain" description="Aminoacyl-transfer RNA synthetases class-II family profile" evidence="13">
    <location>
        <begin position="412"/>
        <end position="727"/>
    </location>
</feature>
<dbReference type="EC" id="6.1.1.3" evidence="3"/>
<evidence type="ECO:0000259" key="14">
    <source>
        <dbReference type="PROSITE" id="PS51880"/>
    </source>
</evidence>
<dbReference type="InterPro" id="IPR002314">
    <property type="entry name" value="aa-tRNA-synt_IIb"/>
</dbReference>
<dbReference type="PROSITE" id="PS51880">
    <property type="entry name" value="TGS"/>
    <property type="match status" value="1"/>
</dbReference>
<keyword evidence="6" id="KW-0547">Nucleotide-binding</keyword>
<sequence>MLSSCSRYSRHLITPATTHRLARSCRSSFRPALATSQITIARTFTAFYPAACNRNHTMDAVNAAVDGVKDAAEGVKNMVVSEAQQQQSQQKKQQKKDKKKGAQEDGDARPLEMTPPPSYIDDRNKIFDRVKAEYDAWVAEQPREDINVTMPDGKVLVGKAWETSPAEITRGISKSLFERTVISKVDGELWDLDRPLEKSCKLELLDFEHPEGKKVFWHSSAHVLGEACERRFGCSLCIGPPVEDGFYYEMALPNSEPVLESDWKPLEKVAEKAIKEKQTFERLTLKKEDLLEMFSYNKYKQHIIQDKIPDGTSTTVYRCGPLIDLCRGPHIPHTGRIKAFNIMKNSASYFLGDAKNDSLQRIYGVSFPDKAMMVEHKKYLEEAAKRDHRKIGKEQELFFFHDMSPGSCFFLPHGMIIYNALQSFLRNEYWARGYQEVMSPNMYNSALWKQSGHWQHYKDDMFTFEVEKDQWALKPMNCPGHCLLFSHRERSYRELPMRIADFGVLHRNEASGALTGLTRVRRFQQDDTHIFCTEDQVESEILGLFDFLRTVYGKFGFTFKMKLSTRPEGHLGDVATWDKAEAQLTKALDQFVAGGGSQWELNPGDGAFYGPKIDITISDALKREFQCATIQLDFQLPQQFNLEYRSAEAGEAKVKGEETKEKAVLEQKAAPAAEGAAVNEKGEKTEASYRRELTPGCQRPVMIHRAIYGSFERFIAILTEHFAGKWPFWLSPRQILIVPVMPSANDYVEELQTIFRNKGMHADIDITGNTMQKKIRTGQLAQYNFIFVVGAQEKESRTVNIRNRDDPATQKLGELIPLDVAVQKMEALRDERKLKTEL</sequence>
<dbReference type="SUPFAM" id="SSF81271">
    <property type="entry name" value="TGS-like"/>
    <property type="match status" value="1"/>
</dbReference>
<evidence type="ECO:0000256" key="6">
    <source>
        <dbReference type="ARBA" id="ARBA00022741"/>
    </source>
</evidence>